<dbReference type="PROSITE" id="PS00018">
    <property type="entry name" value="EF_HAND_1"/>
    <property type="match status" value="1"/>
</dbReference>
<dbReference type="Gene3D" id="1.20.1270.90">
    <property type="entry name" value="AF1782-like"/>
    <property type="match status" value="1"/>
</dbReference>
<dbReference type="Pfam" id="PF07554">
    <property type="entry name" value="FIVAR"/>
    <property type="match status" value="1"/>
</dbReference>
<dbReference type="InterPro" id="IPR036439">
    <property type="entry name" value="Dockerin_dom_sf"/>
</dbReference>
<dbReference type="Gene3D" id="3.20.20.80">
    <property type="entry name" value="Glycosidases"/>
    <property type="match status" value="1"/>
</dbReference>
<dbReference type="InterPro" id="IPR055235">
    <property type="entry name" value="ASD1_cat"/>
</dbReference>
<dbReference type="SUPFAM" id="SSF49384">
    <property type="entry name" value="Carbohydrate-binding domain"/>
    <property type="match status" value="1"/>
</dbReference>
<dbReference type="EC" id="3.2.1.55" evidence="3"/>
<comment type="similarity">
    <text evidence="2">Belongs to the glycosyl hydrolase 51 family.</text>
</comment>
<proteinExistence type="inferred from homology"/>
<reference evidence="10 11" key="1">
    <citation type="submission" date="2020-08" db="EMBL/GenBank/DDBJ databases">
        <title>Genomic Encyclopedia of Type Strains, Phase III (KMG-III): the genomes of soil and plant-associated and newly described type strains.</title>
        <authorList>
            <person name="Whitman W."/>
        </authorList>
    </citation>
    <scope>NUCLEOTIDE SEQUENCE [LARGE SCALE GENOMIC DNA]</scope>
    <source>
        <strain evidence="10 11">CECT 5862</strain>
    </source>
</reference>
<dbReference type="Gene3D" id="2.60.40.680">
    <property type="match status" value="1"/>
</dbReference>
<evidence type="ECO:0000256" key="8">
    <source>
        <dbReference type="SAM" id="SignalP"/>
    </source>
</evidence>
<evidence type="ECO:0000256" key="1">
    <source>
        <dbReference type="ARBA" id="ARBA00001462"/>
    </source>
</evidence>
<keyword evidence="5" id="KW-0378">Hydrolase</keyword>
<feature type="signal peptide" evidence="8">
    <location>
        <begin position="1"/>
        <end position="31"/>
    </location>
</feature>
<evidence type="ECO:0000256" key="5">
    <source>
        <dbReference type="ARBA" id="ARBA00022801"/>
    </source>
</evidence>
<dbReference type="GO" id="GO:0046373">
    <property type="term" value="P:L-arabinose metabolic process"/>
    <property type="evidence" value="ECO:0007669"/>
    <property type="project" value="InterPro"/>
</dbReference>
<dbReference type="GO" id="GO:0030246">
    <property type="term" value="F:carbohydrate binding"/>
    <property type="evidence" value="ECO:0007669"/>
    <property type="project" value="InterPro"/>
</dbReference>
<dbReference type="RefSeq" id="WP_183604221.1">
    <property type="nucleotide sequence ID" value="NZ_JACHXK010000027.1"/>
</dbReference>
<keyword evidence="11" id="KW-1185">Reference proteome</keyword>
<dbReference type="Gene3D" id="2.60.120.200">
    <property type="match status" value="2"/>
</dbReference>
<comment type="catalytic activity">
    <reaction evidence="1">
        <text>Hydrolysis of terminal non-reducing alpha-L-arabinofuranoside residues in alpha-L-arabinosides.</text>
        <dbReference type="EC" id="3.2.1.55"/>
    </reaction>
</comment>
<dbReference type="InterPro" id="IPR013320">
    <property type="entry name" value="ConA-like_dom_sf"/>
</dbReference>
<dbReference type="Pfam" id="PF00404">
    <property type="entry name" value="Dockerin_1"/>
    <property type="match status" value="1"/>
</dbReference>
<dbReference type="InterPro" id="IPR002105">
    <property type="entry name" value="Dockerin_1_rpt"/>
</dbReference>
<dbReference type="CDD" id="cd08547">
    <property type="entry name" value="Type_II_cohesin"/>
    <property type="match status" value="1"/>
</dbReference>
<evidence type="ECO:0000256" key="6">
    <source>
        <dbReference type="ARBA" id="ARBA00023180"/>
    </source>
</evidence>
<gene>
    <name evidence="10" type="ORF">FHS18_006287</name>
</gene>
<evidence type="ECO:0000259" key="9">
    <source>
        <dbReference type="PROSITE" id="PS51766"/>
    </source>
</evidence>
<sequence length="1740" mass="186750">MMKRRSKRTLSIVTAAALSLSLLQPANIGWASDSDSSNVLAAAEEPFDYKLAIDATAPGAAISPNLNGIFLEDINYAGDGGLYAELVQNRSFEFDERLRAWSKVTTGGGVGTLTVESDNPLNKNNLRYARLIVQTPGQGVGIANTGFGGIAVEKGEGYDFSVYVRSQGAFDAPLSIALQNADGETIGQTTIEGITESWQKLTAELTAEETAASTKLVVTTKGTGTIELDMVSLFPKKTWKSRPGGLRPDLVQMMADMKPKFIRFPGGSIVGGRSVDNFYRWKNTIGDVAERPINKNFWSDPARGNDPYYYQTGGLGFFEYFQLSEDLGAEPLPVLNVGMAEQFLAPGVVVPLDELQPYIQDALDLIEYANGPATSEWGAKRAAAGHPEPFNLKYVSLGNEHWTQAYFDRYQLFYDAIKAKYPEINLMLSSGAYASGNEFNTAWDWVRETGKAEVVDEHMYQPPTWFLNNTNRYDGYDRSGPPVFVGEYAAHIGSGDKGRISSMQGAISEAAFMTGLERNGDIVRFASYAPTFAKENNVQWTPDLIWFNNKTTYGAPSYYVQQLFSENVGDTVVPSELTRQSEQQARPVTGKIMLATWATSVDYDDVLVKSNNGETLFSDDFSAAGSSWTTAGGSWQVTDGVMRQAGNATPARTVAGDASWSNYTLTMKATKKSGGEGMLVGFGVKDTDNYYWWNIGGWGNTRTVVEKAVGGGKSEIGAVNTTFRVETGKTYDIKIELNGATVKCYIDGQLMHSFSDTGASAQQLYSVVSKDAQSGDLIAKLVNSGPDAQTVRLDLSGAGEIEPFGTAIELTADEPGDQNSFADPLHVAPAIKLLEGVSSSFNYELAGNSVVVLRLKTKAGIASAGTAEVVTAEHSAPALPEKLPVVYSDGTEGEAEVDWNDVRQFQYDQPGTFRVNGTIAGVPYVVHANVTVTEGTEPEPEQQPELVLRYNFDEADGTTVTDASGHGHDGIINGTLNRETSGKQGGALSFAGANGNYVNAGTSGDLQPGSVTVSYWIKRTTDMASAENVLLWFKPTSGYNQNGMYITYNGADASNPYSSFVVIDGFNGFYVKASPNDFLPLNEWTHIAVTFDSASNAAAIYRNGEAQQLSNVGAPDSITATEDAKKIGVSGYNNGGQLNAQLDDLRLYRGAMTASQIQAVYEGRDIRSVQEINVSTIAGIAPKLPRTVIVQYENGSEGTAVVDWETLDPADYQTAGQFTVTGTLKGTTLQAQATITVEEAPASIPHLVARYAFDETEGSDVHDLSGSGLHGVVKGDEPTWLSDGHEDGALQFNGTNNGIELGTSPDLQPGSVTVSYWIKRTEAMDGRNSNIVWFKEGWNGNGFYITYDGSNPADLSSSYMIVDGFNGFYVKESPDQFLPLNEWTHIAVTFDSETNEGAIYKNGEKQTITINGTPNSITPTSAKNKLIGMSEYSNSHLNAGLDDLRIYNAALSEAEIKTLYEGEAAQPSGGTITGPEEVAGSASFDVSFGLNGVTPDMKAFDALITYDSDKLTYEGIGEELSDRVKLVGDASQPGEVRLLLANVDPQDEADFSGPIVKLKFKAKDTDEAGLANISATSIVAADGTGKETELASAVWSVRINGVDKAALNALIAETQQAHDAAVEGTKPGQYPAGAKAALQQAIDKAKSIAANANATKAQVEQAASELNEALQRFKAQVIKPRTGDISGDDKITIGDLGIVAGYYGTASTNPKWEQIRKSDLNDDGVIDILDLAALARLILE</sequence>
<dbReference type="Pfam" id="PF07532">
    <property type="entry name" value="Big_4"/>
    <property type="match status" value="2"/>
</dbReference>
<dbReference type="GO" id="GO:0000272">
    <property type="term" value="P:polysaccharide catabolic process"/>
    <property type="evidence" value="ECO:0007669"/>
    <property type="project" value="InterPro"/>
</dbReference>
<name>A0A7W5B4B7_9BACL</name>
<dbReference type="InterPro" id="IPR010720">
    <property type="entry name" value="Alpha-L-AF_C"/>
</dbReference>
<evidence type="ECO:0000256" key="4">
    <source>
        <dbReference type="ARBA" id="ARBA00022729"/>
    </source>
</evidence>
<dbReference type="InterPro" id="IPR008979">
    <property type="entry name" value="Galactose-bd-like_sf"/>
</dbReference>
<dbReference type="Gene3D" id="1.10.1330.10">
    <property type="entry name" value="Dockerin domain"/>
    <property type="match status" value="1"/>
</dbReference>
<dbReference type="SUPFAM" id="SSF49785">
    <property type="entry name" value="Galactose-binding domain-like"/>
    <property type="match status" value="1"/>
</dbReference>
<dbReference type="EMBL" id="JACHXK010000027">
    <property type="protein sequence ID" value="MBB3114169.1"/>
    <property type="molecule type" value="Genomic_DNA"/>
</dbReference>
<dbReference type="Gene3D" id="2.60.120.560">
    <property type="entry name" value="Exo-inulinase, domain 1"/>
    <property type="match status" value="1"/>
</dbReference>
<evidence type="ECO:0000313" key="11">
    <source>
        <dbReference type="Proteomes" id="UP000570361"/>
    </source>
</evidence>
<dbReference type="GO" id="GO:0046556">
    <property type="term" value="F:alpha-L-arabinofuranosidase activity"/>
    <property type="evidence" value="ECO:0007669"/>
    <property type="project" value="UniProtKB-EC"/>
</dbReference>
<dbReference type="Pfam" id="PF13385">
    <property type="entry name" value="Laminin_G_3"/>
    <property type="match status" value="2"/>
</dbReference>
<dbReference type="InterPro" id="IPR051563">
    <property type="entry name" value="Glycosyl_Hydrolase_51"/>
</dbReference>
<dbReference type="SUPFAM" id="SSF63446">
    <property type="entry name" value="Type I dockerin domain"/>
    <property type="match status" value="1"/>
</dbReference>
<dbReference type="SUPFAM" id="SSF51445">
    <property type="entry name" value="(Trans)glycosidases"/>
    <property type="match status" value="1"/>
</dbReference>
<dbReference type="InterPro" id="IPR002102">
    <property type="entry name" value="Cohesin_dom"/>
</dbReference>
<keyword evidence="7" id="KW-0175">Coiled coil</keyword>
<evidence type="ECO:0000256" key="2">
    <source>
        <dbReference type="ARBA" id="ARBA00007186"/>
    </source>
</evidence>
<dbReference type="PROSITE" id="PS51766">
    <property type="entry name" value="DOCKERIN"/>
    <property type="match status" value="1"/>
</dbReference>
<dbReference type="Gene3D" id="2.60.120.260">
    <property type="entry name" value="Galactose-binding domain-like"/>
    <property type="match status" value="1"/>
</dbReference>
<dbReference type="InterPro" id="IPR018247">
    <property type="entry name" value="EF_Hand_1_Ca_BS"/>
</dbReference>
<keyword evidence="4 8" id="KW-0732">Signal</keyword>
<protein>
    <recommendedName>
        <fullName evidence="3">non-reducing end alpha-L-arabinofuranosidase</fullName>
        <ecNumber evidence="3">3.2.1.55</ecNumber>
    </recommendedName>
</protein>
<dbReference type="Proteomes" id="UP000570361">
    <property type="component" value="Unassembled WGS sequence"/>
</dbReference>
<organism evidence="10 11">
    <name type="scientific">Paenibacillus phyllosphaerae</name>
    <dbReference type="NCBI Taxonomy" id="274593"/>
    <lineage>
        <taxon>Bacteria</taxon>
        <taxon>Bacillati</taxon>
        <taxon>Bacillota</taxon>
        <taxon>Bacilli</taxon>
        <taxon>Bacillales</taxon>
        <taxon>Paenibacillaceae</taxon>
        <taxon>Paenibacillus</taxon>
    </lineage>
</organism>
<dbReference type="Pfam" id="PF06964">
    <property type="entry name" value="Alpha-L-AF_C"/>
    <property type="match status" value="1"/>
</dbReference>
<evidence type="ECO:0000256" key="3">
    <source>
        <dbReference type="ARBA" id="ARBA00012670"/>
    </source>
</evidence>
<dbReference type="Pfam" id="PF00963">
    <property type="entry name" value="Cohesin"/>
    <property type="match status" value="1"/>
</dbReference>
<dbReference type="InterPro" id="IPR017853">
    <property type="entry name" value="GH"/>
</dbReference>
<dbReference type="InterPro" id="IPR011081">
    <property type="entry name" value="Big_4"/>
</dbReference>
<dbReference type="SMART" id="SM00813">
    <property type="entry name" value="Alpha-L-AF_C"/>
    <property type="match status" value="1"/>
</dbReference>
<feature type="domain" description="Dockerin" evidence="9">
    <location>
        <begin position="1678"/>
        <end position="1740"/>
    </location>
</feature>
<feature type="coiled-coil region" evidence="7">
    <location>
        <begin position="1635"/>
        <end position="1676"/>
    </location>
</feature>
<dbReference type="CDD" id="cd14254">
    <property type="entry name" value="Dockerin_II"/>
    <property type="match status" value="1"/>
</dbReference>
<dbReference type="Pfam" id="PF02018">
    <property type="entry name" value="CBM_4_9"/>
    <property type="match status" value="1"/>
</dbReference>
<feature type="chain" id="PRO_5030843860" description="non-reducing end alpha-L-arabinofuranosidase" evidence="8">
    <location>
        <begin position="32"/>
        <end position="1740"/>
    </location>
</feature>
<dbReference type="InterPro" id="IPR003305">
    <property type="entry name" value="CenC_carb-bd"/>
</dbReference>
<accession>A0A7W5B4B7</accession>
<keyword evidence="6" id="KW-0325">Glycoprotein</keyword>
<dbReference type="Pfam" id="PF22848">
    <property type="entry name" value="ASD1_dom"/>
    <property type="match status" value="1"/>
</dbReference>
<dbReference type="SUPFAM" id="SSF49899">
    <property type="entry name" value="Concanavalin A-like lectins/glucanases"/>
    <property type="match status" value="3"/>
</dbReference>
<evidence type="ECO:0000256" key="7">
    <source>
        <dbReference type="SAM" id="Coils"/>
    </source>
</evidence>
<dbReference type="InterPro" id="IPR016134">
    <property type="entry name" value="Dockerin_dom"/>
</dbReference>
<evidence type="ECO:0000313" key="10">
    <source>
        <dbReference type="EMBL" id="MBB3114169.1"/>
    </source>
</evidence>
<dbReference type="PANTHER" id="PTHR31776:SF0">
    <property type="entry name" value="ALPHA-L-ARABINOFURANOSIDASE 1"/>
    <property type="match status" value="1"/>
</dbReference>
<dbReference type="PANTHER" id="PTHR31776">
    <property type="entry name" value="ALPHA-L-ARABINOFURANOSIDASE 1"/>
    <property type="match status" value="1"/>
</dbReference>
<comment type="caution">
    <text evidence="10">The sequence shown here is derived from an EMBL/GenBank/DDBJ whole genome shotgun (WGS) entry which is preliminary data.</text>
</comment>
<dbReference type="InterPro" id="IPR008965">
    <property type="entry name" value="CBM2/CBM3_carb-bd_dom_sf"/>
</dbReference>